<organism evidence="1 2">
    <name type="scientific">Pragia fontium DSM 5563 = ATCC 49100</name>
    <dbReference type="NCBI Taxonomy" id="1122977"/>
    <lineage>
        <taxon>Bacteria</taxon>
        <taxon>Pseudomonadati</taxon>
        <taxon>Pseudomonadota</taxon>
        <taxon>Gammaproteobacteria</taxon>
        <taxon>Enterobacterales</taxon>
        <taxon>Budviciaceae</taxon>
        <taxon>Pragia</taxon>
    </lineage>
</organism>
<accession>A0AAJ5BI12</accession>
<evidence type="ECO:0000313" key="2">
    <source>
        <dbReference type="Proteomes" id="UP000226420"/>
    </source>
</evidence>
<sequence>MKQGIAIAKCGKFAGI</sequence>
<gene>
    <name evidence="1" type="ORF">SAMN02745723_10961</name>
</gene>
<comment type="caution">
    <text evidence="1">The sequence shown here is derived from an EMBL/GenBank/DDBJ whole genome shotgun (WGS) entry which is preliminary data.</text>
</comment>
<protein>
    <submittedName>
        <fullName evidence="1">Uncharacterized protein</fullName>
    </submittedName>
</protein>
<dbReference type="EMBL" id="FOLW01000009">
    <property type="protein sequence ID" value="SFD17414.1"/>
    <property type="molecule type" value="Genomic_DNA"/>
</dbReference>
<dbReference type="Proteomes" id="UP000226420">
    <property type="component" value="Unassembled WGS sequence"/>
</dbReference>
<dbReference type="AlphaFoldDB" id="A0AAJ5BI12"/>
<proteinExistence type="predicted"/>
<name>A0AAJ5BI12_9GAMM</name>
<evidence type="ECO:0000313" key="1">
    <source>
        <dbReference type="EMBL" id="SFD17414.1"/>
    </source>
</evidence>
<reference evidence="1 2" key="1">
    <citation type="submission" date="2016-10" db="EMBL/GenBank/DDBJ databases">
        <authorList>
            <person name="Varghese N."/>
            <person name="Submissions S."/>
        </authorList>
    </citation>
    <scope>NUCLEOTIDE SEQUENCE [LARGE SCALE GENOMIC DNA]</scope>
    <source>
        <strain evidence="1 2">DSM 5563</strain>
    </source>
</reference>